<dbReference type="Gene3D" id="3.40.50.11660">
    <property type="entry name" value="Glycosyl transferase family 10, C-terminal domain"/>
    <property type="match status" value="1"/>
</dbReference>
<keyword evidence="9 12" id="KW-0333">Golgi apparatus</keyword>
<dbReference type="GO" id="GO:0032580">
    <property type="term" value="C:Golgi cisterna membrane"/>
    <property type="evidence" value="ECO:0007669"/>
    <property type="project" value="UniProtKB-SubCell"/>
</dbReference>
<protein>
    <recommendedName>
        <fullName evidence="12">Fucosyltransferase</fullName>
        <ecNumber evidence="12">2.4.1.-</ecNumber>
    </recommendedName>
</protein>
<dbReference type="Pfam" id="PF17039">
    <property type="entry name" value="Glyco_tran_10_N"/>
    <property type="match status" value="1"/>
</dbReference>
<keyword evidence="7" id="KW-0735">Signal-anchor</keyword>
<dbReference type="InterPro" id="IPR055270">
    <property type="entry name" value="Glyco_tran_10_C"/>
</dbReference>
<proteinExistence type="inferred from homology"/>
<evidence type="ECO:0000313" key="16">
    <source>
        <dbReference type="Proteomes" id="UP000735302"/>
    </source>
</evidence>
<dbReference type="PANTHER" id="PTHR48438:SF1">
    <property type="entry name" value="ALPHA-(1,3)-FUCOSYLTRANSFERASE C-RELATED"/>
    <property type="match status" value="1"/>
</dbReference>
<keyword evidence="16" id="KW-1185">Reference proteome</keyword>
<dbReference type="FunFam" id="3.40.50.11660:FF:000004">
    <property type="entry name" value="Glycoprotein 3-alpha-L-fucosyltransferase A"/>
    <property type="match status" value="1"/>
</dbReference>
<evidence type="ECO:0000259" key="13">
    <source>
        <dbReference type="Pfam" id="PF00852"/>
    </source>
</evidence>
<evidence type="ECO:0000256" key="3">
    <source>
        <dbReference type="ARBA" id="ARBA00008919"/>
    </source>
</evidence>
<evidence type="ECO:0000259" key="14">
    <source>
        <dbReference type="Pfam" id="PF17039"/>
    </source>
</evidence>
<dbReference type="InterPro" id="IPR038577">
    <property type="entry name" value="GT10-like_C_sf"/>
</dbReference>
<dbReference type="SUPFAM" id="SSF53756">
    <property type="entry name" value="UDP-Glycosyltransferase/glycogen phosphorylase"/>
    <property type="match status" value="1"/>
</dbReference>
<evidence type="ECO:0000256" key="10">
    <source>
        <dbReference type="ARBA" id="ARBA00023136"/>
    </source>
</evidence>
<name>A0AAV4AMI2_9GAST</name>
<keyword evidence="10 12" id="KW-0472">Membrane</keyword>
<evidence type="ECO:0000256" key="7">
    <source>
        <dbReference type="ARBA" id="ARBA00022968"/>
    </source>
</evidence>
<feature type="transmembrane region" description="Helical" evidence="12">
    <location>
        <begin position="217"/>
        <end position="237"/>
    </location>
</feature>
<organism evidence="15 16">
    <name type="scientific">Plakobranchus ocellatus</name>
    <dbReference type="NCBI Taxonomy" id="259542"/>
    <lineage>
        <taxon>Eukaryota</taxon>
        <taxon>Metazoa</taxon>
        <taxon>Spiralia</taxon>
        <taxon>Lophotrochozoa</taxon>
        <taxon>Mollusca</taxon>
        <taxon>Gastropoda</taxon>
        <taxon>Heterobranchia</taxon>
        <taxon>Euthyneura</taxon>
        <taxon>Panpulmonata</taxon>
        <taxon>Sacoglossa</taxon>
        <taxon>Placobranchoidea</taxon>
        <taxon>Plakobranchidae</taxon>
        <taxon>Plakobranchus</taxon>
    </lineage>
</organism>
<gene>
    <name evidence="15" type="ORF">PoB_003450300</name>
</gene>
<feature type="domain" description="Fucosyltransferase N-terminal" evidence="14">
    <location>
        <begin position="313"/>
        <end position="338"/>
    </location>
</feature>
<evidence type="ECO:0000313" key="15">
    <source>
        <dbReference type="EMBL" id="GFO07998.1"/>
    </source>
</evidence>
<dbReference type="InterPro" id="IPR001503">
    <property type="entry name" value="Glyco_trans_10"/>
</dbReference>
<keyword evidence="4 12" id="KW-0328">Glycosyltransferase</keyword>
<sequence>MGEGEKRKCVSMGEGKKRKCLSMGEGEKRKCVSMGEGEKRKYVGMGEDEKRKCVSMGEGEKRKCVSMGEGEKRKCVSVGEGEKKKCVSVGEGEKKKCVWGGEGEKRKCASIGEGEKRKCLSMGEGEKRKCLSMGEGEKRKCVSMGEGEKRKCVSMGEGEKRKCVSMGEGEKRKCSFENFMKYALSSYLVSMADVSDFKSAFFVTWGHQSSGLPRKKLVLAVLLVLTAAVFLLVSFYMNDQVSTVTLSGRQWVSRMLVSPQRENLSLSTDDSAYVNHSLTSGISVAKNLSVITARNSPSASVADFAVGGNAANEKSAWNKVFNLTMSYRVDSDVFVPYGRLGFEPIPLDKRANYYEIAKGKTRSVAWFVSNCRTPSRRYDYVQELKRYIDVDIYGGCGIPCKKKDGKCTKELPVKYKFYLSFENSICTDYISEKLYKIYAADMHVIPVTRGGSQYRRYFPENTFIDAAEFRSPRELAEYLKNLGSDLKRYSQMLEYKDQYRWFGGLDSMWCSLCETLSTKGLNPKTYNMKHWFGDGHCSQARDLGR</sequence>
<dbReference type="GO" id="GO:0000139">
    <property type="term" value="C:Golgi membrane"/>
    <property type="evidence" value="ECO:0007669"/>
    <property type="project" value="UniProtKB-SubCell"/>
</dbReference>
<dbReference type="Pfam" id="PF00852">
    <property type="entry name" value="Glyco_transf_10"/>
    <property type="match status" value="1"/>
</dbReference>
<dbReference type="GO" id="GO:0008417">
    <property type="term" value="F:fucosyltransferase activity"/>
    <property type="evidence" value="ECO:0007669"/>
    <property type="project" value="InterPro"/>
</dbReference>
<evidence type="ECO:0000256" key="1">
    <source>
        <dbReference type="ARBA" id="ARBA00004323"/>
    </source>
</evidence>
<comment type="similarity">
    <text evidence="3 12">Belongs to the glycosyltransferase 10 family.</text>
</comment>
<accession>A0AAV4AMI2</accession>
<dbReference type="EMBL" id="BLXT01003924">
    <property type="protein sequence ID" value="GFO07998.1"/>
    <property type="molecule type" value="Genomic_DNA"/>
</dbReference>
<evidence type="ECO:0000256" key="5">
    <source>
        <dbReference type="ARBA" id="ARBA00022679"/>
    </source>
</evidence>
<evidence type="ECO:0000256" key="8">
    <source>
        <dbReference type="ARBA" id="ARBA00022989"/>
    </source>
</evidence>
<dbReference type="PANTHER" id="PTHR48438">
    <property type="entry name" value="ALPHA-(1,3)-FUCOSYLTRANSFERASE C-RELATED"/>
    <property type="match status" value="1"/>
</dbReference>
<comment type="pathway">
    <text evidence="2">Protein modification; protein glycosylation.</text>
</comment>
<keyword evidence="11" id="KW-0325">Glycoprotein</keyword>
<evidence type="ECO:0000256" key="6">
    <source>
        <dbReference type="ARBA" id="ARBA00022692"/>
    </source>
</evidence>
<keyword evidence="8 12" id="KW-1133">Transmembrane helix</keyword>
<comment type="subcellular location">
    <subcellularLocation>
        <location evidence="1">Golgi apparatus membrane</location>
        <topology evidence="1">Single-pass type II membrane protein</topology>
    </subcellularLocation>
    <subcellularLocation>
        <location evidence="12">Golgi apparatus</location>
        <location evidence="12">Golgi stack membrane</location>
        <topology evidence="12">Single-pass type II membrane protein</topology>
    </subcellularLocation>
</comment>
<dbReference type="AlphaFoldDB" id="A0AAV4AMI2"/>
<evidence type="ECO:0000256" key="9">
    <source>
        <dbReference type="ARBA" id="ARBA00023034"/>
    </source>
</evidence>
<evidence type="ECO:0000256" key="2">
    <source>
        <dbReference type="ARBA" id="ARBA00004922"/>
    </source>
</evidence>
<dbReference type="EC" id="2.4.1.-" evidence="12"/>
<dbReference type="Proteomes" id="UP000735302">
    <property type="component" value="Unassembled WGS sequence"/>
</dbReference>
<dbReference type="InterPro" id="IPR031481">
    <property type="entry name" value="Glyco_tran_10_N"/>
</dbReference>
<comment type="caution">
    <text evidence="15">The sequence shown here is derived from an EMBL/GenBank/DDBJ whole genome shotgun (WGS) entry which is preliminary data.</text>
</comment>
<keyword evidence="5 12" id="KW-0808">Transferase</keyword>
<keyword evidence="6 12" id="KW-0812">Transmembrane</keyword>
<feature type="domain" description="Fucosyltransferase C-terminal" evidence="13">
    <location>
        <begin position="358"/>
        <end position="527"/>
    </location>
</feature>
<reference evidence="15 16" key="1">
    <citation type="journal article" date="2021" name="Elife">
        <title>Chloroplast acquisition without the gene transfer in kleptoplastic sea slugs, Plakobranchus ocellatus.</title>
        <authorList>
            <person name="Maeda T."/>
            <person name="Takahashi S."/>
            <person name="Yoshida T."/>
            <person name="Shimamura S."/>
            <person name="Takaki Y."/>
            <person name="Nagai Y."/>
            <person name="Toyoda A."/>
            <person name="Suzuki Y."/>
            <person name="Arimoto A."/>
            <person name="Ishii H."/>
            <person name="Satoh N."/>
            <person name="Nishiyama T."/>
            <person name="Hasebe M."/>
            <person name="Maruyama T."/>
            <person name="Minagawa J."/>
            <person name="Obokata J."/>
            <person name="Shigenobu S."/>
        </authorList>
    </citation>
    <scope>NUCLEOTIDE SEQUENCE [LARGE SCALE GENOMIC DNA]</scope>
</reference>
<evidence type="ECO:0000256" key="4">
    <source>
        <dbReference type="ARBA" id="ARBA00022676"/>
    </source>
</evidence>
<evidence type="ECO:0000256" key="11">
    <source>
        <dbReference type="ARBA" id="ARBA00023180"/>
    </source>
</evidence>
<evidence type="ECO:0000256" key="12">
    <source>
        <dbReference type="RuleBase" id="RU003832"/>
    </source>
</evidence>